<feature type="transmembrane region" description="Helical" evidence="1">
    <location>
        <begin position="407"/>
        <end position="425"/>
    </location>
</feature>
<proteinExistence type="predicted"/>
<evidence type="ECO:0000313" key="3">
    <source>
        <dbReference type="Proteomes" id="UP000198575"/>
    </source>
</evidence>
<feature type="transmembrane region" description="Helical" evidence="1">
    <location>
        <begin position="352"/>
        <end position="371"/>
    </location>
</feature>
<keyword evidence="1" id="KW-0472">Membrane</keyword>
<feature type="transmembrane region" description="Helical" evidence="1">
    <location>
        <begin position="57"/>
        <end position="75"/>
    </location>
</feature>
<sequence length="442" mass="47609">MGFACALTVLYPGQYPFDSAYQLWQARHGIYSNITPVPMIGLWSLLLHVFGNPASLLCLNLALFWAGLGLCFQALPARAWVKVSGVLLTGLNPLALVQMAHLLSDAHMTALLALGAGLLVQSLRTGSRMAILAACLLLVYAGTIRQNALVAIVPFGPLVLMALKPRWRMGTAAVLVSMIIAGTVTLATGMTLDRMLATERRDLWPMLALWDLAAISVATGELLLPPFTHGAGLDVEELRETGAFNPVSVTSLFSSSRSGVNNGFIEPYSAEQRWTIAKAWWKAIADHPFAYLSHRGRTASLLFGRQSGQAPHGIAYYQARTDYRDNPPLPAAWFANAQGRLYRLADQLSSTWLFSALPLVLLNAGAFWLAWRRRGGAEGAFAAGISASALLYAASFLPLAPSAELRYLTWPIIAALPAVVFAFSARSGKHGEASTPLTSHAP</sequence>
<feature type="transmembrane region" description="Helical" evidence="1">
    <location>
        <begin position="172"/>
        <end position="192"/>
    </location>
</feature>
<organism evidence="2 3">
    <name type="scientific">Dokdonella immobilis</name>
    <dbReference type="NCBI Taxonomy" id="578942"/>
    <lineage>
        <taxon>Bacteria</taxon>
        <taxon>Pseudomonadati</taxon>
        <taxon>Pseudomonadota</taxon>
        <taxon>Gammaproteobacteria</taxon>
        <taxon>Lysobacterales</taxon>
        <taxon>Rhodanobacteraceae</taxon>
        <taxon>Dokdonella</taxon>
    </lineage>
</organism>
<accession>A0A1I4W5I6</accession>
<evidence type="ECO:0000256" key="1">
    <source>
        <dbReference type="SAM" id="Phobius"/>
    </source>
</evidence>
<reference evidence="2 3" key="1">
    <citation type="submission" date="2016-10" db="EMBL/GenBank/DDBJ databases">
        <authorList>
            <person name="de Groot N.N."/>
        </authorList>
    </citation>
    <scope>NUCLEOTIDE SEQUENCE [LARGE SCALE GENOMIC DNA]</scope>
    <source>
        <strain evidence="2 3">CGMCC 1.7659</strain>
    </source>
</reference>
<feature type="transmembrane region" description="Helical" evidence="1">
    <location>
        <begin position="204"/>
        <end position="224"/>
    </location>
</feature>
<feature type="transmembrane region" description="Helical" evidence="1">
    <location>
        <begin position="95"/>
        <end position="119"/>
    </location>
</feature>
<name>A0A1I4W5I6_9GAMM</name>
<dbReference type="AlphaFoldDB" id="A0A1I4W5I6"/>
<dbReference type="STRING" id="578942.SAMN05216289_10415"/>
<keyword evidence="3" id="KW-1185">Reference proteome</keyword>
<evidence type="ECO:0000313" key="2">
    <source>
        <dbReference type="EMBL" id="SFN08821.1"/>
    </source>
</evidence>
<feature type="transmembrane region" description="Helical" evidence="1">
    <location>
        <begin position="30"/>
        <end position="50"/>
    </location>
</feature>
<evidence type="ECO:0008006" key="4">
    <source>
        <dbReference type="Google" id="ProtNLM"/>
    </source>
</evidence>
<dbReference type="Proteomes" id="UP000198575">
    <property type="component" value="Unassembled WGS sequence"/>
</dbReference>
<dbReference type="EMBL" id="FOVF01000004">
    <property type="protein sequence ID" value="SFN08821.1"/>
    <property type="molecule type" value="Genomic_DNA"/>
</dbReference>
<keyword evidence="1" id="KW-0812">Transmembrane</keyword>
<feature type="transmembrane region" description="Helical" evidence="1">
    <location>
        <begin position="131"/>
        <end position="152"/>
    </location>
</feature>
<feature type="transmembrane region" description="Helical" evidence="1">
    <location>
        <begin position="380"/>
        <end position="401"/>
    </location>
</feature>
<keyword evidence="1" id="KW-1133">Transmembrane helix</keyword>
<gene>
    <name evidence="2" type="ORF">SAMN05216289_10415</name>
</gene>
<protein>
    <recommendedName>
        <fullName evidence="4">Dolichyl-phosphate-mannose-protein mannosyltransferase</fullName>
    </recommendedName>
</protein>